<organism evidence="1">
    <name type="scientific">marine sediment metagenome</name>
    <dbReference type="NCBI Taxonomy" id="412755"/>
    <lineage>
        <taxon>unclassified sequences</taxon>
        <taxon>metagenomes</taxon>
        <taxon>ecological metagenomes</taxon>
    </lineage>
</organism>
<name>X0TY51_9ZZZZ</name>
<dbReference type="Gene3D" id="3.40.50.720">
    <property type="entry name" value="NAD(P)-binding Rossmann-like Domain"/>
    <property type="match status" value="1"/>
</dbReference>
<accession>X0TY51</accession>
<sequence length="56" mass="6614">MTRINELFQEELKIINMGLQSFNENLKKQNIKTVQVDWKPPARGNKKMLSLLDKLK</sequence>
<evidence type="ECO:0008006" key="2">
    <source>
        <dbReference type="Google" id="ProtNLM"/>
    </source>
</evidence>
<gene>
    <name evidence="1" type="ORF">S01H1_24852</name>
</gene>
<comment type="caution">
    <text evidence="1">The sequence shown here is derived from an EMBL/GenBank/DDBJ whole genome shotgun (WGS) entry which is preliminary data.</text>
</comment>
<proteinExistence type="predicted"/>
<reference evidence="1" key="1">
    <citation type="journal article" date="2014" name="Front. Microbiol.">
        <title>High frequency of phylogenetically diverse reductive dehalogenase-homologous genes in deep subseafloor sedimentary metagenomes.</title>
        <authorList>
            <person name="Kawai M."/>
            <person name="Futagami T."/>
            <person name="Toyoda A."/>
            <person name="Takaki Y."/>
            <person name="Nishi S."/>
            <person name="Hori S."/>
            <person name="Arai W."/>
            <person name="Tsubouchi T."/>
            <person name="Morono Y."/>
            <person name="Uchiyama I."/>
            <person name="Ito T."/>
            <person name="Fujiyama A."/>
            <person name="Inagaki F."/>
            <person name="Takami H."/>
        </authorList>
    </citation>
    <scope>NUCLEOTIDE SEQUENCE</scope>
    <source>
        <strain evidence="1">Expedition CK06-06</strain>
    </source>
</reference>
<protein>
    <recommendedName>
        <fullName evidence="2">FdrA domain protein</fullName>
    </recommendedName>
</protein>
<dbReference type="EMBL" id="BARS01014969">
    <property type="protein sequence ID" value="GAF98483.1"/>
    <property type="molecule type" value="Genomic_DNA"/>
</dbReference>
<evidence type="ECO:0000313" key="1">
    <source>
        <dbReference type="EMBL" id="GAF98483.1"/>
    </source>
</evidence>
<dbReference type="AlphaFoldDB" id="X0TY51"/>